<feature type="compositionally biased region" description="Basic and acidic residues" evidence="1">
    <location>
        <begin position="442"/>
        <end position="453"/>
    </location>
</feature>
<organism evidence="2 3">
    <name type="scientific">Obba rivulosa</name>
    <dbReference type="NCBI Taxonomy" id="1052685"/>
    <lineage>
        <taxon>Eukaryota</taxon>
        <taxon>Fungi</taxon>
        <taxon>Dikarya</taxon>
        <taxon>Basidiomycota</taxon>
        <taxon>Agaricomycotina</taxon>
        <taxon>Agaricomycetes</taxon>
        <taxon>Polyporales</taxon>
        <taxon>Gelatoporiaceae</taxon>
        <taxon>Obba</taxon>
    </lineage>
</organism>
<feature type="compositionally biased region" description="Polar residues" evidence="1">
    <location>
        <begin position="327"/>
        <end position="337"/>
    </location>
</feature>
<feature type="compositionally biased region" description="Acidic residues" evidence="1">
    <location>
        <begin position="292"/>
        <end position="301"/>
    </location>
</feature>
<proteinExistence type="predicted"/>
<evidence type="ECO:0000256" key="1">
    <source>
        <dbReference type="SAM" id="MobiDB-lite"/>
    </source>
</evidence>
<dbReference type="EMBL" id="KV722379">
    <property type="protein sequence ID" value="OCH91794.1"/>
    <property type="molecule type" value="Genomic_DNA"/>
</dbReference>
<evidence type="ECO:0000313" key="2">
    <source>
        <dbReference type="EMBL" id="OCH91794.1"/>
    </source>
</evidence>
<feature type="compositionally biased region" description="Polar residues" evidence="1">
    <location>
        <begin position="86"/>
        <end position="104"/>
    </location>
</feature>
<gene>
    <name evidence="2" type="ORF">OBBRIDRAFT_791901</name>
</gene>
<feature type="compositionally biased region" description="Basic residues" evidence="1">
    <location>
        <begin position="161"/>
        <end position="170"/>
    </location>
</feature>
<feature type="region of interest" description="Disordered" evidence="1">
    <location>
        <begin position="79"/>
        <end position="104"/>
    </location>
</feature>
<feature type="compositionally biased region" description="Basic and acidic residues" evidence="1">
    <location>
        <begin position="359"/>
        <end position="375"/>
    </location>
</feature>
<reference evidence="2 3" key="1">
    <citation type="submission" date="2016-07" db="EMBL/GenBank/DDBJ databases">
        <title>Draft genome of the white-rot fungus Obba rivulosa 3A-2.</title>
        <authorList>
            <consortium name="DOE Joint Genome Institute"/>
            <person name="Miettinen O."/>
            <person name="Riley R."/>
            <person name="Acob R."/>
            <person name="Barry K."/>
            <person name="Cullen D."/>
            <person name="De Vries R."/>
            <person name="Hainaut M."/>
            <person name="Hatakka A."/>
            <person name="Henrissat B."/>
            <person name="Hilden K."/>
            <person name="Kuo R."/>
            <person name="Labutti K."/>
            <person name="Lipzen A."/>
            <person name="Makela M.R."/>
            <person name="Sandor L."/>
            <person name="Spatafora J.W."/>
            <person name="Grigoriev I.V."/>
            <person name="Hibbett D.S."/>
        </authorList>
    </citation>
    <scope>NUCLEOTIDE SEQUENCE [LARGE SCALE GENOMIC DNA]</scope>
    <source>
        <strain evidence="2 3">3A-2</strain>
    </source>
</reference>
<sequence length="471" mass="49632">MEVDSDPFTTTVVGSRYPITVSAIDFVPTPSKPSLPQPSTALTPTVAIPISSIRRKPVYTYKSPAALAANEHLSITRPANRASHAKVQSSTTNGSGTAKNAHTNAETRPIHVAKPPLPLYHPQGSLALSLPELDPSLFGLPSRVTVDDTEPANELDGTRRSSSRARRPAAKVRDRDLGEDDERPGSSGTNGRASERDAARDRNGSPRKKRGTGGAAAAAKRKRKEPDDVDSGYPPPPKRTRNPRGIAGPATPPVASPLASATVVAGDADVNADAGVAPLPAQTLDGAAPEEMQVEEQPEVEAEPKRSTRPRRARAAANRRRASDASETNSSMSGSITANGNGAGNSNGNGVLKRPSRARRAEPRGQDIAPEKKEEEEPEEEAAAGHANGNGVEQTNGKPVPPEPASAPAAEESDAPKVQNGDIKMAEVKPPSLREQSPQKESPQKESPQKEEKEEGELSDEAEAFPSTIKV</sequence>
<feature type="region of interest" description="Disordered" evidence="1">
    <location>
        <begin position="141"/>
        <end position="258"/>
    </location>
</feature>
<name>A0A8E2DN00_9APHY</name>
<accession>A0A8E2DN00</accession>
<dbReference type="AlphaFoldDB" id="A0A8E2DN00"/>
<feature type="region of interest" description="Disordered" evidence="1">
    <location>
        <begin position="275"/>
        <end position="471"/>
    </location>
</feature>
<feature type="compositionally biased region" description="Basic and acidic residues" evidence="1">
    <location>
        <begin position="193"/>
        <end position="204"/>
    </location>
</feature>
<feature type="compositionally biased region" description="Basic residues" evidence="1">
    <location>
        <begin position="307"/>
        <end position="320"/>
    </location>
</feature>
<protein>
    <submittedName>
        <fullName evidence="2">Uncharacterized protein</fullName>
    </submittedName>
</protein>
<evidence type="ECO:0000313" key="3">
    <source>
        <dbReference type="Proteomes" id="UP000250043"/>
    </source>
</evidence>
<feature type="compositionally biased region" description="Acidic residues" evidence="1">
    <location>
        <begin position="454"/>
        <end position="463"/>
    </location>
</feature>
<dbReference type="OrthoDB" id="2804054at2759"/>
<keyword evidence="3" id="KW-1185">Reference proteome</keyword>
<dbReference type="Proteomes" id="UP000250043">
    <property type="component" value="Unassembled WGS sequence"/>
</dbReference>